<keyword evidence="2" id="KW-1185">Reference proteome</keyword>
<protein>
    <submittedName>
        <fullName evidence="1">Uncharacterized protein</fullName>
    </submittedName>
</protein>
<comment type="caution">
    <text evidence="1">The sequence shown here is derived from an EMBL/GenBank/DDBJ whole genome shotgun (WGS) entry which is preliminary data.</text>
</comment>
<organism evidence="1 2">
    <name type="scientific">Aureibacter tunicatorum</name>
    <dbReference type="NCBI Taxonomy" id="866807"/>
    <lineage>
        <taxon>Bacteria</taxon>
        <taxon>Pseudomonadati</taxon>
        <taxon>Bacteroidota</taxon>
        <taxon>Cytophagia</taxon>
        <taxon>Cytophagales</taxon>
        <taxon>Persicobacteraceae</taxon>
        <taxon>Aureibacter</taxon>
    </lineage>
</organism>
<accession>A0AAE3XM35</accession>
<dbReference type="RefSeq" id="WP_309937982.1">
    <property type="nucleotide sequence ID" value="NZ_AP025305.1"/>
</dbReference>
<proteinExistence type="predicted"/>
<dbReference type="EMBL" id="JAVDQD010000002">
    <property type="protein sequence ID" value="MDR6238469.1"/>
    <property type="molecule type" value="Genomic_DNA"/>
</dbReference>
<dbReference type="AlphaFoldDB" id="A0AAE3XM35"/>
<evidence type="ECO:0000313" key="2">
    <source>
        <dbReference type="Proteomes" id="UP001185092"/>
    </source>
</evidence>
<name>A0AAE3XM35_9BACT</name>
<gene>
    <name evidence="1" type="ORF">HNQ88_001506</name>
</gene>
<evidence type="ECO:0000313" key="1">
    <source>
        <dbReference type="EMBL" id="MDR6238469.1"/>
    </source>
</evidence>
<dbReference type="Proteomes" id="UP001185092">
    <property type="component" value="Unassembled WGS sequence"/>
</dbReference>
<sequence>MKSNKKLISTLEEVNDLVKQNDNISWGGLSPVETSKDLEIAINVLKDKKSIDKKHLQMLFAPTGLIQECSIVINWEKEYLRLSGQFDELILKIND</sequence>
<reference evidence="1" key="1">
    <citation type="submission" date="2023-07" db="EMBL/GenBank/DDBJ databases">
        <title>Genomic Encyclopedia of Type Strains, Phase IV (KMG-IV): sequencing the most valuable type-strain genomes for metagenomic binning, comparative biology and taxonomic classification.</title>
        <authorList>
            <person name="Goeker M."/>
        </authorList>
    </citation>
    <scope>NUCLEOTIDE SEQUENCE</scope>
    <source>
        <strain evidence="1">DSM 26174</strain>
    </source>
</reference>